<dbReference type="AlphaFoldDB" id="A0A6J8CAJ6"/>
<dbReference type="Proteomes" id="UP000507470">
    <property type="component" value="Unassembled WGS sequence"/>
</dbReference>
<dbReference type="PANTHER" id="PTHR35617:SF3">
    <property type="entry name" value="CORE-BINDING (CB) DOMAIN-CONTAINING PROTEIN"/>
    <property type="match status" value="1"/>
</dbReference>
<sequence>MNDVKLQKIQNLLGKAACPMLYLMDLFLSKSQTNDGLSREEVQSATQLCKDAYQMTQVTETNLQKEKVQKEAPRAGQEVPIKLPKQNSLPVSTSVHQLNRQFTFINTPDNFIGGKVIKFQENWMSLTSDNWVLDVVKGYQIEFEQIPSQNKEPNMLQFNTDETNMVQLEIALVTGQRIQTLHCVDLDFMKITKDNVIIEINEILKTSKPGKHLSPISLPAFVEDSRLCIVTVLNAYIEKNICNTYISKTFCYICKTIPSSYKVNN</sequence>
<protein>
    <submittedName>
        <fullName evidence="1">Uncharacterized protein</fullName>
    </submittedName>
</protein>
<dbReference type="PANTHER" id="PTHR35617">
    <property type="entry name" value="PHAGE_INTEGRASE DOMAIN-CONTAINING PROTEIN"/>
    <property type="match status" value="1"/>
</dbReference>
<gene>
    <name evidence="1" type="ORF">MCOR_27475</name>
</gene>
<dbReference type="OrthoDB" id="6148087at2759"/>
<accession>A0A6J8CAJ6</accession>
<dbReference type="EMBL" id="CACVKT020004988">
    <property type="protein sequence ID" value="CAC5392551.1"/>
    <property type="molecule type" value="Genomic_DNA"/>
</dbReference>
<evidence type="ECO:0000313" key="1">
    <source>
        <dbReference type="EMBL" id="CAC5392551.1"/>
    </source>
</evidence>
<organism evidence="1 2">
    <name type="scientific">Mytilus coruscus</name>
    <name type="common">Sea mussel</name>
    <dbReference type="NCBI Taxonomy" id="42192"/>
    <lineage>
        <taxon>Eukaryota</taxon>
        <taxon>Metazoa</taxon>
        <taxon>Spiralia</taxon>
        <taxon>Lophotrochozoa</taxon>
        <taxon>Mollusca</taxon>
        <taxon>Bivalvia</taxon>
        <taxon>Autobranchia</taxon>
        <taxon>Pteriomorphia</taxon>
        <taxon>Mytilida</taxon>
        <taxon>Mytiloidea</taxon>
        <taxon>Mytilidae</taxon>
        <taxon>Mytilinae</taxon>
        <taxon>Mytilus</taxon>
    </lineage>
</organism>
<evidence type="ECO:0000313" key="2">
    <source>
        <dbReference type="Proteomes" id="UP000507470"/>
    </source>
</evidence>
<keyword evidence="2" id="KW-1185">Reference proteome</keyword>
<name>A0A6J8CAJ6_MYTCO</name>
<reference evidence="1 2" key="1">
    <citation type="submission" date="2020-06" db="EMBL/GenBank/DDBJ databases">
        <authorList>
            <person name="Li R."/>
            <person name="Bekaert M."/>
        </authorList>
    </citation>
    <scope>NUCLEOTIDE SEQUENCE [LARGE SCALE GENOMIC DNA]</scope>
    <source>
        <strain evidence="2">wild</strain>
    </source>
</reference>
<proteinExistence type="predicted"/>